<dbReference type="SUPFAM" id="SSF50965">
    <property type="entry name" value="Galactose oxidase, central domain"/>
    <property type="match status" value="1"/>
</dbReference>
<evidence type="ECO:0008006" key="5">
    <source>
        <dbReference type="Google" id="ProtNLM"/>
    </source>
</evidence>
<sequence length="839" mass="97627">MRFLLVLFALTIYSFILHADHGVYFKSNEVSKENRTGIDITHKNNISYVNSFTLNFMISLRSTETHYGEILSLKEQNGKNLIQITYNEPDLYVILNKRETKIHCNLDDLDLLRNRWIPLELKIDCENNMIYFSLGGHKFENAIEFPNSSKFSLSLGVVNKYGFYIEEVPSMSIKDLGIHVNGTPKHLWPFRKTNQTEIKDILSSRTAKLYNPRWVIDYHNKWKKVNTFSFDKIPAIAFDKKNEILQFVFTSGEIKSFDLRTNTLSAIKDVKGLPILEKSQQIIYGINSQLTTYSFNENSTTKFSKSSNSWEQDAPRKTDDTPKFWHHNKTIHPISKEITTLFGYGYYSYSNLIQSFDETEKKWKTLQFSGDTIEPRYLSSFGIGKQDSTIGYLFGGLGNPLGKQILGKEFYYDLYKIDFAKKHIKKIWALEQDDQFQYLPVNSLTLTEKDSSFYTLMFPCQKSSTYLKVAKGFLNDPKLYFIGDSIPYEFVDIKSFADLYYWESENKLIALTSKETEGESYEISVYTISYEPGSANEINMYNNTLPLSVKLFYALLASILLFLIFFIRQKIKAKLKKEQIIQEPINSFQEKIPTYELPQINAILLFGGFQVFGQKGKDITYRFSPTLKELFLLILLYSIEDGKGISSRRIQEFLWPDKPEAKAKNNRGVNIKKLRSILEDIDGIEIVFDNNYWKIILQDNVFCDIASIQDELKTTDKNKIQFEKIIHILNRGTLLRDIEPEWLDPFKDKTTGLIVSSLEDWVSKLNLDTNIRFAISNVIFEFDQMNETALRVKCSLLSKQGKHSLAMESYEHYVKMYVKLYNEEYQFSFKEIVSENITA</sequence>
<accession>A0ABT5VNJ9</accession>
<evidence type="ECO:0000313" key="4">
    <source>
        <dbReference type="Proteomes" id="UP001528920"/>
    </source>
</evidence>
<comment type="caution">
    <text evidence="3">The sequence shown here is derived from an EMBL/GenBank/DDBJ whole genome shotgun (WGS) entry which is preliminary data.</text>
</comment>
<reference evidence="3 4" key="1">
    <citation type="submission" date="2022-01" db="EMBL/GenBank/DDBJ databases">
        <title>Labilibaculum sp. nov, a marine bacterium isolated from Antarctica.</title>
        <authorList>
            <person name="Dai W."/>
        </authorList>
    </citation>
    <scope>NUCLEOTIDE SEQUENCE [LARGE SCALE GENOMIC DNA]</scope>
    <source>
        <strain evidence="3 4">DW002</strain>
    </source>
</reference>
<keyword evidence="2" id="KW-1133">Transmembrane helix</keyword>
<dbReference type="PANTHER" id="PTHR35807">
    <property type="entry name" value="TRANSCRIPTIONAL REGULATOR REDD-RELATED"/>
    <property type="match status" value="1"/>
</dbReference>
<dbReference type="PANTHER" id="PTHR35807:SF1">
    <property type="entry name" value="TRANSCRIPTIONAL REGULATOR REDD"/>
    <property type="match status" value="1"/>
</dbReference>
<name>A0ABT5VNJ9_9BACT</name>
<organism evidence="3 4">
    <name type="scientific">Paralabilibaculum antarcticum</name>
    <dbReference type="NCBI Taxonomy" id="2912572"/>
    <lineage>
        <taxon>Bacteria</taxon>
        <taxon>Pseudomonadati</taxon>
        <taxon>Bacteroidota</taxon>
        <taxon>Bacteroidia</taxon>
        <taxon>Marinilabiliales</taxon>
        <taxon>Marinifilaceae</taxon>
        <taxon>Paralabilibaculum</taxon>
    </lineage>
</organism>
<dbReference type="Proteomes" id="UP001528920">
    <property type="component" value="Unassembled WGS sequence"/>
</dbReference>
<keyword evidence="2" id="KW-0812">Transmembrane</keyword>
<keyword evidence="4" id="KW-1185">Reference proteome</keyword>
<dbReference type="InterPro" id="IPR011043">
    <property type="entry name" value="Gal_Oxase/kelch_b-propeller"/>
</dbReference>
<proteinExistence type="predicted"/>
<feature type="transmembrane region" description="Helical" evidence="2">
    <location>
        <begin position="551"/>
        <end position="567"/>
    </location>
</feature>
<evidence type="ECO:0000256" key="2">
    <source>
        <dbReference type="SAM" id="Phobius"/>
    </source>
</evidence>
<gene>
    <name evidence="3" type="ORF">L3049_03305</name>
</gene>
<dbReference type="InterPro" id="IPR051677">
    <property type="entry name" value="AfsR-DnrI-RedD_regulator"/>
</dbReference>
<dbReference type="RefSeq" id="WP_275108361.1">
    <property type="nucleotide sequence ID" value="NZ_JAKJSC010000001.1"/>
</dbReference>
<evidence type="ECO:0000256" key="1">
    <source>
        <dbReference type="SAM" id="MobiDB-lite"/>
    </source>
</evidence>
<feature type="compositionally biased region" description="Low complexity" evidence="1">
    <location>
        <begin position="299"/>
        <end position="309"/>
    </location>
</feature>
<keyword evidence="2" id="KW-0472">Membrane</keyword>
<evidence type="ECO:0000313" key="3">
    <source>
        <dbReference type="EMBL" id="MDE5417023.1"/>
    </source>
</evidence>
<dbReference type="EMBL" id="JAKJSC010000001">
    <property type="protein sequence ID" value="MDE5417023.1"/>
    <property type="molecule type" value="Genomic_DNA"/>
</dbReference>
<protein>
    <recommendedName>
        <fullName evidence="5">DNA-binding transcriptional activator</fullName>
    </recommendedName>
</protein>
<feature type="region of interest" description="Disordered" evidence="1">
    <location>
        <begin position="299"/>
        <end position="318"/>
    </location>
</feature>